<dbReference type="PANTHER" id="PTHR32060">
    <property type="entry name" value="TAIL-SPECIFIC PROTEASE"/>
    <property type="match status" value="1"/>
</dbReference>
<dbReference type="RefSeq" id="WP_161824963.1">
    <property type="nucleotide sequence ID" value="NZ_WVIC01000013.1"/>
</dbReference>
<feature type="region of interest" description="Disordered" evidence="6">
    <location>
        <begin position="420"/>
        <end position="449"/>
    </location>
</feature>
<dbReference type="InterPro" id="IPR041489">
    <property type="entry name" value="PDZ_6"/>
</dbReference>
<dbReference type="Pfam" id="PF17820">
    <property type="entry name" value="PDZ_6"/>
    <property type="match status" value="1"/>
</dbReference>
<protein>
    <submittedName>
        <fullName evidence="8">PDZ domain-containing protein</fullName>
    </submittedName>
</protein>
<feature type="domain" description="PDZ" evidence="7">
    <location>
        <begin position="111"/>
        <end position="181"/>
    </location>
</feature>
<dbReference type="InterPro" id="IPR036034">
    <property type="entry name" value="PDZ_sf"/>
</dbReference>
<dbReference type="Pfam" id="PF03572">
    <property type="entry name" value="Peptidase_S41"/>
    <property type="match status" value="1"/>
</dbReference>
<evidence type="ECO:0000256" key="1">
    <source>
        <dbReference type="ARBA" id="ARBA00009179"/>
    </source>
</evidence>
<dbReference type="InterPro" id="IPR001478">
    <property type="entry name" value="PDZ"/>
</dbReference>
<dbReference type="EMBL" id="WVIC01000013">
    <property type="protein sequence ID" value="NCJ06485.1"/>
    <property type="molecule type" value="Genomic_DNA"/>
</dbReference>
<comment type="similarity">
    <text evidence="1 5">Belongs to the peptidase S41A family.</text>
</comment>
<dbReference type="Gene3D" id="3.90.226.10">
    <property type="entry name" value="2-enoyl-CoA Hydratase, Chain A, domain 1"/>
    <property type="match status" value="1"/>
</dbReference>
<dbReference type="Gene3D" id="3.30.750.44">
    <property type="match status" value="1"/>
</dbReference>
<dbReference type="GO" id="GO:0008236">
    <property type="term" value="F:serine-type peptidase activity"/>
    <property type="evidence" value="ECO:0007669"/>
    <property type="project" value="UniProtKB-KW"/>
</dbReference>
<dbReference type="FunFam" id="2.30.42.10:FF:000063">
    <property type="entry name" value="Peptidase, S41 family"/>
    <property type="match status" value="1"/>
</dbReference>
<dbReference type="InterPro" id="IPR005151">
    <property type="entry name" value="Tail-specific_protease"/>
</dbReference>
<dbReference type="GO" id="GO:0004175">
    <property type="term" value="F:endopeptidase activity"/>
    <property type="evidence" value="ECO:0007669"/>
    <property type="project" value="TreeGrafter"/>
</dbReference>
<dbReference type="InterPro" id="IPR029045">
    <property type="entry name" value="ClpP/crotonase-like_dom_sf"/>
</dbReference>
<evidence type="ECO:0000256" key="5">
    <source>
        <dbReference type="RuleBase" id="RU004404"/>
    </source>
</evidence>
<keyword evidence="4 5" id="KW-0720">Serine protease</keyword>
<feature type="compositionally biased region" description="Polar residues" evidence="6">
    <location>
        <begin position="420"/>
        <end position="432"/>
    </location>
</feature>
<dbReference type="PANTHER" id="PTHR32060:SF30">
    <property type="entry name" value="CARBOXY-TERMINAL PROCESSING PROTEASE CTPA"/>
    <property type="match status" value="1"/>
</dbReference>
<dbReference type="SMART" id="SM00228">
    <property type="entry name" value="PDZ"/>
    <property type="match status" value="1"/>
</dbReference>
<reference evidence="8" key="1">
    <citation type="submission" date="2019-12" db="EMBL/GenBank/DDBJ databases">
        <title>High-Quality draft genome sequences of three cyanobacteria isolated from the limestone walls of the Old Cathedral of Coimbra.</title>
        <authorList>
            <person name="Tiago I."/>
            <person name="Soares F."/>
            <person name="Portugal A."/>
        </authorList>
    </citation>
    <scope>NUCLEOTIDE SEQUENCE [LARGE SCALE GENOMIC DNA]</scope>
    <source>
        <strain evidence="8">C</strain>
    </source>
</reference>
<evidence type="ECO:0000313" key="8">
    <source>
        <dbReference type="EMBL" id="NCJ06485.1"/>
    </source>
</evidence>
<evidence type="ECO:0000256" key="2">
    <source>
        <dbReference type="ARBA" id="ARBA00022670"/>
    </source>
</evidence>
<gene>
    <name evidence="8" type="ORF">GS597_08160</name>
</gene>
<dbReference type="InterPro" id="IPR028204">
    <property type="entry name" value="Tricorn_C1"/>
</dbReference>
<name>A0A8K2A800_9CYAN</name>
<dbReference type="SUPFAM" id="SSF50156">
    <property type="entry name" value="PDZ domain-like"/>
    <property type="match status" value="1"/>
</dbReference>
<proteinExistence type="inferred from homology"/>
<dbReference type="InterPro" id="IPR004447">
    <property type="entry name" value="Peptidase_S41A"/>
</dbReference>
<evidence type="ECO:0000313" key="9">
    <source>
        <dbReference type="Proteomes" id="UP000607397"/>
    </source>
</evidence>
<dbReference type="AlphaFoldDB" id="A0A8K2A800"/>
<dbReference type="Proteomes" id="UP000607397">
    <property type="component" value="Unassembled WGS sequence"/>
</dbReference>
<keyword evidence="2 5" id="KW-0645">Protease</keyword>
<evidence type="ECO:0000256" key="3">
    <source>
        <dbReference type="ARBA" id="ARBA00022801"/>
    </source>
</evidence>
<dbReference type="GO" id="GO:0006508">
    <property type="term" value="P:proteolysis"/>
    <property type="evidence" value="ECO:0007669"/>
    <property type="project" value="UniProtKB-KW"/>
</dbReference>
<dbReference type="SUPFAM" id="SSF52096">
    <property type="entry name" value="ClpP/crotonase"/>
    <property type="match status" value="1"/>
</dbReference>
<accession>A0A8K2A800</accession>
<evidence type="ECO:0000259" key="7">
    <source>
        <dbReference type="PROSITE" id="PS50106"/>
    </source>
</evidence>
<dbReference type="PROSITE" id="PS50106">
    <property type="entry name" value="PDZ"/>
    <property type="match status" value="1"/>
</dbReference>
<dbReference type="GO" id="GO:0030288">
    <property type="term" value="C:outer membrane-bounded periplasmic space"/>
    <property type="evidence" value="ECO:0007669"/>
    <property type="project" value="TreeGrafter"/>
</dbReference>
<dbReference type="GO" id="GO:0007165">
    <property type="term" value="P:signal transduction"/>
    <property type="evidence" value="ECO:0007669"/>
    <property type="project" value="TreeGrafter"/>
</dbReference>
<comment type="caution">
    <text evidence="8">The sequence shown here is derived from an EMBL/GenBank/DDBJ whole genome shotgun (WGS) entry which is preliminary data.</text>
</comment>
<keyword evidence="9" id="KW-1185">Reference proteome</keyword>
<dbReference type="NCBIfam" id="TIGR00225">
    <property type="entry name" value="prc"/>
    <property type="match status" value="1"/>
</dbReference>
<evidence type="ECO:0000256" key="6">
    <source>
        <dbReference type="SAM" id="MobiDB-lite"/>
    </source>
</evidence>
<dbReference type="CDD" id="cd06782">
    <property type="entry name" value="cpPDZ_CPP-like"/>
    <property type="match status" value="1"/>
</dbReference>
<organism evidence="8 9">
    <name type="scientific">Petrachloros mirabilis ULC683</name>
    <dbReference type="NCBI Taxonomy" id="2781853"/>
    <lineage>
        <taxon>Bacteria</taxon>
        <taxon>Bacillati</taxon>
        <taxon>Cyanobacteriota</taxon>
        <taxon>Cyanophyceae</taxon>
        <taxon>Synechococcales</taxon>
        <taxon>Petrachlorosaceae</taxon>
        <taxon>Petrachloros</taxon>
        <taxon>Petrachloros mirabilis</taxon>
    </lineage>
</organism>
<keyword evidence="3 5" id="KW-0378">Hydrolase</keyword>
<dbReference type="CDD" id="cd07560">
    <property type="entry name" value="Peptidase_S41_CPP"/>
    <property type="match status" value="1"/>
</dbReference>
<dbReference type="Pfam" id="PF14684">
    <property type="entry name" value="Tricorn_C1"/>
    <property type="match status" value="1"/>
</dbReference>
<dbReference type="Gene3D" id="2.30.42.10">
    <property type="match status" value="1"/>
</dbReference>
<sequence length="449" mass="49079">MKQTSLPVTILQTTFVAGFVTATAVIHVPTSYSQNKPQPLHDNPKQVLDEAWQLVNRHYVDENFNAVDWQAVRQQLLAQNYTSKTQAYNALRQALSQLQDPYTRFMDPEQFSSLTSQTAGQLSGIGIRLEKDTVTQVLTIVEPLPNSPALKAGLKPGDRILAIDGRPTQPMDVETASAMIRGRVGSSVKLQVGRDNNSSFDISIQRAMIALSTVSSQVHQEGDYRIGYIHLREFTAHATEQTREAIEALKADHVDAFVLDLRGNPGGLMGASIDIAQMWLNQGLIVQTVDRQGNNKAIRAQPLALTDLPLAILVDNESASSSEILAGALKDNHRAQVIGSPTFGKALVQGVHELSDESGLTITIARYYTPNGTDINHKGIVPDVSVALTPEQLENLARNPRLRGTANDPYYMRALQSLQPHLQSQANPSSAHRPSIGTLLPTPEKASQR</sequence>
<dbReference type="SMART" id="SM00245">
    <property type="entry name" value="TSPc"/>
    <property type="match status" value="1"/>
</dbReference>
<evidence type="ECO:0000256" key="4">
    <source>
        <dbReference type="ARBA" id="ARBA00022825"/>
    </source>
</evidence>